<dbReference type="Pfam" id="PF03109">
    <property type="entry name" value="ABC1"/>
    <property type="match status" value="1"/>
</dbReference>
<evidence type="ECO:0000256" key="4">
    <source>
        <dbReference type="ARBA" id="ARBA00022519"/>
    </source>
</evidence>
<keyword evidence="10" id="KW-0067">ATP-binding</keyword>
<dbReference type="PANTHER" id="PTHR10566:SF113">
    <property type="entry name" value="PROTEIN ACTIVITY OF BC1 COMPLEX KINASE 7, CHLOROPLASTIC"/>
    <property type="match status" value="1"/>
</dbReference>
<dbReference type="EMBL" id="AP023361">
    <property type="protein sequence ID" value="BCJ92427.1"/>
    <property type="molecule type" value="Genomic_DNA"/>
</dbReference>
<dbReference type="InterPro" id="IPR011009">
    <property type="entry name" value="Kinase-like_dom_sf"/>
</dbReference>
<protein>
    <recommendedName>
        <fullName evidence="14">ABC1 atypical kinase-like domain-containing protein</fullName>
    </recommendedName>
</protein>
<evidence type="ECO:0000256" key="7">
    <source>
        <dbReference type="ARBA" id="ARBA00022692"/>
    </source>
</evidence>
<evidence type="ECO:0000313" key="16">
    <source>
        <dbReference type="Proteomes" id="UP000515317"/>
    </source>
</evidence>
<gene>
    <name evidence="15" type="primary">aarF</name>
    <name evidence="15" type="ORF">IZ6_31620</name>
</gene>
<evidence type="ECO:0000256" key="10">
    <source>
        <dbReference type="ARBA" id="ARBA00022840"/>
    </source>
</evidence>
<dbReference type="NCBIfam" id="TIGR01982">
    <property type="entry name" value="UbiB"/>
    <property type="match status" value="1"/>
</dbReference>
<evidence type="ECO:0000256" key="8">
    <source>
        <dbReference type="ARBA" id="ARBA00022741"/>
    </source>
</evidence>
<organism evidence="15 16">
    <name type="scientific">Terrihabitans soli</name>
    <dbReference type="NCBI Taxonomy" id="708113"/>
    <lineage>
        <taxon>Bacteria</taxon>
        <taxon>Pseudomonadati</taxon>
        <taxon>Pseudomonadota</taxon>
        <taxon>Alphaproteobacteria</taxon>
        <taxon>Hyphomicrobiales</taxon>
        <taxon>Terrihabitans</taxon>
    </lineage>
</organism>
<evidence type="ECO:0000259" key="14">
    <source>
        <dbReference type="Pfam" id="PF03109"/>
    </source>
</evidence>
<feature type="domain" description="ABC1 atypical kinase-like" evidence="14">
    <location>
        <begin position="95"/>
        <end position="342"/>
    </location>
</feature>
<dbReference type="GO" id="GO:0005524">
    <property type="term" value="F:ATP binding"/>
    <property type="evidence" value="ECO:0007669"/>
    <property type="project" value="UniProtKB-KW"/>
</dbReference>
<keyword evidence="8" id="KW-0547">Nucleotide-binding</keyword>
<dbReference type="PANTHER" id="PTHR10566">
    <property type="entry name" value="CHAPERONE-ACTIVITY OF BC1 COMPLEX CABC1 -RELATED"/>
    <property type="match status" value="1"/>
</dbReference>
<keyword evidence="5" id="KW-0808">Transferase</keyword>
<evidence type="ECO:0000256" key="9">
    <source>
        <dbReference type="ARBA" id="ARBA00022777"/>
    </source>
</evidence>
<accession>A0A6S6QWX9</accession>
<evidence type="ECO:0000256" key="5">
    <source>
        <dbReference type="ARBA" id="ARBA00022679"/>
    </source>
</evidence>
<evidence type="ECO:0000256" key="6">
    <source>
        <dbReference type="ARBA" id="ARBA00022688"/>
    </source>
</evidence>
<feature type="transmembrane region" description="Helical" evidence="13">
    <location>
        <begin position="504"/>
        <end position="522"/>
    </location>
</feature>
<dbReference type="InterPro" id="IPR050154">
    <property type="entry name" value="UbiB_kinase"/>
</dbReference>
<comment type="similarity">
    <text evidence="2">Belongs to the protein kinase superfamily. ADCK protein kinase family.</text>
</comment>
<dbReference type="InterPro" id="IPR004147">
    <property type="entry name" value="ABC1_dom"/>
</dbReference>
<dbReference type="Proteomes" id="UP000515317">
    <property type="component" value="Chromosome"/>
</dbReference>
<dbReference type="SUPFAM" id="SSF56112">
    <property type="entry name" value="Protein kinase-like (PK-like)"/>
    <property type="match status" value="1"/>
</dbReference>
<comment type="pathway">
    <text evidence="1">Cofactor biosynthesis; ubiquinone biosynthesis [regulation].</text>
</comment>
<dbReference type="InterPro" id="IPR045308">
    <property type="entry name" value="UbiB_bact"/>
</dbReference>
<sequence length="523" mass="58197">MLSEFAQFGRIARTGYVFAREGVFRELDLHEVRGPLKLGIRLLRLVERRGPAATKGAPLAAALERLGPSYVKLGQFLATRPDVVGAVIARDLETLQDRMAPFPQKIAEEIVARSLERPLAQLYSEFGPPVAAASIAQVHKAEVDDFGQKLPVAVKVLRPDVARRFARDLKAFYAIARQVERFNPPVRRLRPVAVVDTLARSVAFEMDLRLEAAALSEMGENTKNDPGFRVPGIDWARTAKDVLTLEWIDGVPLNDHEGLRAAGHDLPALGRLLIQSFLRHAMRDGFFHADMHPGNLFVDAAGNIVAVDLGITGRLGPKEKRFLAEMLYGFIERDYRRVAEVHFRAGYVPADQSVEEFARALRSVGEPTHGRTAQEVSMARLLTQLFEITEIFHMQTRPELIMLQKTMVVVEGVARSLDPKLDMWSAAEPVVRDWITRYLGPIGKIEDAAEGAVELGLALTEVPELIQRTQRLAANLEDMTVRGFPLDAQTVRNIGEAEAKRSRFGHLALWAIVGLLALFIVLR</sequence>
<dbReference type="CDD" id="cd13972">
    <property type="entry name" value="UbiB"/>
    <property type="match status" value="1"/>
</dbReference>
<dbReference type="KEGG" id="tso:IZ6_31620"/>
<evidence type="ECO:0000256" key="2">
    <source>
        <dbReference type="ARBA" id="ARBA00009670"/>
    </source>
</evidence>
<evidence type="ECO:0000256" key="11">
    <source>
        <dbReference type="ARBA" id="ARBA00022989"/>
    </source>
</evidence>
<dbReference type="AlphaFoldDB" id="A0A6S6QWX9"/>
<keyword evidence="7 13" id="KW-0812">Transmembrane</keyword>
<dbReference type="GO" id="GO:0006744">
    <property type="term" value="P:ubiquinone biosynthetic process"/>
    <property type="evidence" value="ECO:0007669"/>
    <property type="project" value="UniProtKB-UniPathway"/>
</dbReference>
<evidence type="ECO:0000256" key="13">
    <source>
        <dbReference type="SAM" id="Phobius"/>
    </source>
</evidence>
<dbReference type="RefSeq" id="WP_222875995.1">
    <property type="nucleotide sequence ID" value="NZ_AP023361.1"/>
</dbReference>
<keyword evidence="6" id="KW-0831">Ubiquinone biosynthesis</keyword>
<keyword evidence="11 13" id="KW-1133">Transmembrane helix</keyword>
<evidence type="ECO:0000256" key="1">
    <source>
        <dbReference type="ARBA" id="ARBA00005020"/>
    </source>
</evidence>
<dbReference type="GO" id="GO:0016301">
    <property type="term" value="F:kinase activity"/>
    <property type="evidence" value="ECO:0007669"/>
    <property type="project" value="UniProtKB-KW"/>
</dbReference>
<dbReference type="InterPro" id="IPR010232">
    <property type="entry name" value="UbiB"/>
</dbReference>
<evidence type="ECO:0000256" key="3">
    <source>
        <dbReference type="ARBA" id="ARBA00022475"/>
    </source>
</evidence>
<name>A0A6S6QWX9_9HYPH</name>
<keyword evidence="3" id="KW-1003">Cell membrane</keyword>
<proteinExistence type="inferred from homology"/>
<evidence type="ECO:0000256" key="12">
    <source>
        <dbReference type="ARBA" id="ARBA00023136"/>
    </source>
</evidence>
<keyword evidence="4" id="KW-0997">Cell inner membrane</keyword>
<keyword evidence="12 13" id="KW-0472">Membrane</keyword>
<reference evidence="15 16" key="1">
    <citation type="submission" date="2020-08" db="EMBL/GenBank/DDBJ databases">
        <title>Genome sequence of Rhizobiales bacterium strain IZ6.</title>
        <authorList>
            <person name="Nakai R."/>
            <person name="Naganuma T."/>
        </authorList>
    </citation>
    <scope>NUCLEOTIDE SEQUENCE [LARGE SCALE GENOMIC DNA]</scope>
    <source>
        <strain evidence="15 16">IZ6</strain>
    </source>
</reference>
<keyword evidence="9" id="KW-0418">Kinase</keyword>
<dbReference type="UniPathway" id="UPA00232"/>
<evidence type="ECO:0000313" key="15">
    <source>
        <dbReference type="EMBL" id="BCJ92427.1"/>
    </source>
</evidence>
<keyword evidence="16" id="KW-1185">Reference proteome</keyword>